<sequence>MLAGIFVVPDPIMGVVSQLLVDYILPLPSMNTPGSFGIVDYSFPMWSKKHVGSWLDAFKPGRRSSTSSSSTASSSAPSSPRSATFSLSSRMGSNSRSGSLASLTSMGTMEEQESLMGDQPKQAAYVPRHAAKSFMKTTTSKEIRKQSEIM</sequence>
<gene>
    <name evidence="2" type="ORF">CFIO01_01588</name>
</gene>
<evidence type="ECO:0000313" key="2">
    <source>
        <dbReference type="EMBL" id="EXF78749.1"/>
    </source>
</evidence>
<keyword evidence="3" id="KW-1185">Reference proteome</keyword>
<dbReference type="KEGG" id="cfj:CFIO01_01588"/>
<dbReference type="OrthoDB" id="4847953at2759"/>
<evidence type="ECO:0000256" key="1">
    <source>
        <dbReference type="SAM" id="MobiDB-lite"/>
    </source>
</evidence>
<feature type="region of interest" description="Disordered" evidence="1">
    <location>
        <begin position="59"/>
        <end position="150"/>
    </location>
</feature>
<organism evidence="2 3">
    <name type="scientific">Colletotrichum fioriniae PJ7</name>
    <dbReference type="NCBI Taxonomy" id="1445577"/>
    <lineage>
        <taxon>Eukaryota</taxon>
        <taxon>Fungi</taxon>
        <taxon>Dikarya</taxon>
        <taxon>Ascomycota</taxon>
        <taxon>Pezizomycotina</taxon>
        <taxon>Sordariomycetes</taxon>
        <taxon>Hypocreomycetidae</taxon>
        <taxon>Glomerellales</taxon>
        <taxon>Glomerellaceae</taxon>
        <taxon>Colletotrichum</taxon>
        <taxon>Colletotrichum acutatum species complex</taxon>
    </lineage>
</organism>
<comment type="caution">
    <text evidence="2">The sequence shown here is derived from an EMBL/GenBank/DDBJ whole genome shotgun (WGS) entry which is preliminary data.</text>
</comment>
<reference evidence="2 3" key="1">
    <citation type="submission" date="2014-02" db="EMBL/GenBank/DDBJ databases">
        <title>The genome sequence of Colletotrichum fioriniae PJ7.</title>
        <authorList>
            <person name="Baroncelli R."/>
            <person name="Thon M.R."/>
        </authorList>
    </citation>
    <scope>NUCLEOTIDE SEQUENCE [LARGE SCALE GENOMIC DNA]</scope>
    <source>
        <strain evidence="2 3">PJ7</strain>
    </source>
</reference>
<dbReference type="EMBL" id="JARH01000609">
    <property type="protein sequence ID" value="EXF78749.1"/>
    <property type="molecule type" value="Genomic_DNA"/>
</dbReference>
<protein>
    <submittedName>
        <fullName evidence="2">Uncharacterized protein</fullName>
    </submittedName>
</protein>
<dbReference type="HOGENOM" id="CLU_146150_0_0_1"/>
<evidence type="ECO:0000313" key="3">
    <source>
        <dbReference type="Proteomes" id="UP000020467"/>
    </source>
</evidence>
<dbReference type="AlphaFoldDB" id="A0A010RLB8"/>
<dbReference type="eggNOG" id="ENOG502T48W">
    <property type="taxonomic scope" value="Eukaryota"/>
</dbReference>
<accession>A0A010RLB8</accession>
<name>A0A010RLB8_9PEZI</name>
<dbReference type="Proteomes" id="UP000020467">
    <property type="component" value="Unassembled WGS sequence"/>
</dbReference>
<feature type="compositionally biased region" description="Low complexity" evidence="1">
    <location>
        <begin position="63"/>
        <end position="100"/>
    </location>
</feature>
<proteinExistence type="predicted"/>
<feature type="compositionally biased region" description="Basic and acidic residues" evidence="1">
    <location>
        <begin position="139"/>
        <end position="150"/>
    </location>
</feature>